<dbReference type="AlphaFoldDB" id="A0A1R0Y8E2"/>
<dbReference type="RefSeq" id="WP_076117341.1">
    <property type="nucleotide sequence ID" value="NZ_MPTC01000002.1"/>
</dbReference>
<keyword evidence="1" id="KW-1133">Transmembrane helix</keyword>
<dbReference type="Proteomes" id="UP000187439">
    <property type="component" value="Unassembled WGS sequence"/>
</dbReference>
<dbReference type="Pfam" id="PF13786">
    <property type="entry name" value="DUF4179"/>
    <property type="match status" value="1"/>
</dbReference>
<comment type="caution">
    <text evidence="3">The sequence shown here is derived from an EMBL/GenBank/DDBJ whole genome shotgun (WGS) entry which is preliminary data.</text>
</comment>
<reference evidence="3 4" key="1">
    <citation type="submission" date="2016-10" db="EMBL/GenBank/DDBJ databases">
        <title>Paenibacillus species isolates.</title>
        <authorList>
            <person name="Beno S.M."/>
        </authorList>
    </citation>
    <scope>NUCLEOTIDE SEQUENCE [LARGE SCALE GENOMIC DNA]</scope>
    <source>
        <strain evidence="3 4">FSL H7-0710</strain>
    </source>
</reference>
<keyword evidence="1" id="KW-0472">Membrane</keyword>
<dbReference type="EMBL" id="MPTC01000002">
    <property type="protein sequence ID" value="OMD43637.1"/>
    <property type="molecule type" value="Genomic_DNA"/>
</dbReference>
<accession>A0A1R0Y8E2</accession>
<name>A0A1R0Y8E2_9BACL</name>
<dbReference type="Gene3D" id="2.60.40.1630">
    <property type="entry name" value="bacillus anthracis domain"/>
    <property type="match status" value="1"/>
</dbReference>
<sequence length="558" mass="63155">MKKLENMLEHQLNEGQSVTYPDFESMWERIEHNTTTSFHARMSSSNQKRGRNWSKIALVSSFSVVLAAAPVYAAVHYNWDTMLHGRGGIQSVLAQNLGQKLDQSITKGGVTLKLHTAIVDENRTVILFTLDVGQRQDNEIWRVNEMTLKGTEGANSSEAYNYLNWDEKNQIYNGYFESEWTPKRDTVNVELVADNLNAFSTQELDLPLDLHSQEKQKFPIGQDGMRSIEVKPFIQGQEKMLFSSAIIFDQPEAKGWAYPNIVGYKNGTLINSLPGGTFGTPGEKGEYTAQQYFKAEDVSGGQMTYKLQYMKKEKDVNGPLSFDLQLSKKQMESGTIKTSLNLPLEVGETDYTLENMIVSPTQIRVTVRSKDIDNSFPYKKYALEVAGKTLEGNLWRSPEGEPELTVLRFERPVDLEITQETPITFVAKYKVTQHGSYKITNNNADKIPLLLTNISQKKQTIIQQLNGYPVKWTYYMQGSDLYVETGSEDARFGGINQTHIGLGKERILGKPITVNFAGDGNNKAIDVYKDFKGTEATIYMFYYTTDDPDKESRVQIQP</sequence>
<gene>
    <name evidence="3" type="ORF">BSK52_04380</name>
</gene>
<keyword evidence="1" id="KW-0812">Transmembrane</keyword>
<feature type="domain" description="DUF4179" evidence="2">
    <location>
        <begin position="49"/>
        <end position="130"/>
    </location>
</feature>
<dbReference type="OrthoDB" id="2770170at2"/>
<evidence type="ECO:0000259" key="2">
    <source>
        <dbReference type="Pfam" id="PF13786"/>
    </source>
</evidence>
<dbReference type="InterPro" id="IPR025436">
    <property type="entry name" value="DUF4179"/>
</dbReference>
<proteinExistence type="predicted"/>
<protein>
    <submittedName>
        <fullName evidence="3">RNA polymerase subunit sigma</fullName>
    </submittedName>
</protein>
<feature type="transmembrane region" description="Helical" evidence="1">
    <location>
        <begin position="56"/>
        <end position="75"/>
    </location>
</feature>
<evidence type="ECO:0000313" key="4">
    <source>
        <dbReference type="Proteomes" id="UP000187439"/>
    </source>
</evidence>
<organism evidence="3 4">
    <name type="scientific">Paenibacillus odorifer</name>
    <dbReference type="NCBI Taxonomy" id="189426"/>
    <lineage>
        <taxon>Bacteria</taxon>
        <taxon>Bacillati</taxon>
        <taxon>Bacillota</taxon>
        <taxon>Bacilli</taxon>
        <taxon>Bacillales</taxon>
        <taxon>Paenibacillaceae</taxon>
        <taxon>Paenibacillus</taxon>
    </lineage>
</organism>
<evidence type="ECO:0000313" key="3">
    <source>
        <dbReference type="EMBL" id="OMD43637.1"/>
    </source>
</evidence>
<evidence type="ECO:0000256" key="1">
    <source>
        <dbReference type="SAM" id="Phobius"/>
    </source>
</evidence>